<proteinExistence type="predicted"/>
<organism evidence="1 2">
    <name type="scientific">Streptomyces lacrimifluminis</name>
    <dbReference type="NCBI Taxonomy" id="1500077"/>
    <lineage>
        <taxon>Bacteria</taxon>
        <taxon>Bacillati</taxon>
        <taxon>Actinomycetota</taxon>
        <taxon>Actinomycetes</taxon>
        <taxon>Kitasatosporales</taxon>
        <taxon>Streptomycetaceae</taxon>
        <taxon>Streptomyces</taxon>
    </lineage>
</organism>
<protein>
    <submittedName>
        <fullName evidence="1">Uncharacterized protein</fullName>
    </submittedName>
</protein>
<reference evidence="1" key="1">
    <citation type="journal article" date="2014" name="Int. J. Syst. Evol. Microbiol.">
        <title>Complete genome sequence of Corynebacterium casei LMG S-19264T (=DSM 44701T), isolated from a smear-ripened cheese.</title>
        <authorList>
            <consortium name="US DOE Joint Genome Institute (JGI-PGF)"/>
            <person name="Walter F."/>
            <person name="Albersmeier A."/>
            <person name="Kalinowski J."/>
            <person name="Ruckert C."/>
        </authorList>
    </citation>
    <scope>NUCLEOTIDE SEQUENCE</scope>
    <source>
        <strain evidence="1">CGMCC 4.7272</strain>
    </source>
</reference>
<comment type="caution">
    <text evidence="1">The sequence shown here is derived from an EMBL/GenBank/DDBJ whole genome shotgun (WGS) entry which is preliminary data.</text>
</comment>
<evidence type="ECO:0000313" key="2">
    <source>
        <dbReference type="Proteomes" id="UP000625682"/>
    </source>
</evidence>
<evidence type="ECO:0000313" key="1">
    <source>
        <dbReference type="EMBL" id="GGJ49146.1"/>
    </source>
</evidence>
<dbReference type="Proteomes" id="UP000625682">
    <property type="component" value="Unassembled WGS sequence"/>
</dbReference>
<keyword evidence="2" id="KW-1185">Reference proteome</keyword>
<sequence>MGEDCARLTAPDGGRDSAGWFTWRLLKEGVGEGAAVGDPGAALSGRFGTGGGTPTAVGCPGVGCVVE</sequence>
<dbReference type="AlphaFoldDB" id="A0A917L945"/>
<accession>A0A917L945</accession>
<dbReference type="EMBL" id="BMMU01000019">
    <property type="protein sequence ID" value="GGJ49146.1"/>
    <property type="molecule type" value="Genomic_DNA"/>
</dbReference>
<gene>
    <name evidence="1" type="ORF">GCM10012282_52510</name>
</gene>
<reference evidence="1" key="2">
    <citation type="submission" date="2020-09" db="EMBL/GenBank/DDBJ databases">
        <authorList>
            <person name="Sun Q."/>
            <person name="Zhou Y."/>
        </authorList>
    </citation>
    <scope>NUCLEOTIDE SEQUENCE</scope>
    <source>
        <strain evidence="1">CGMCC 4.7272</strain>
    </source>
</reference>
<name>A0A917L945_9ACTN</name>